<reference evidence="6" key="1">
    <citation type="submission" date="2025-08" db="UniProtKB">
        <authorList>
            <consortium name="Ensembl"/>
        </authorList>
    </citation>
    <scope>IDENTIFICATION</scope>
</reference>
<accession>A0A3B4B796</accession>
<keyword evidence="4" id="KW-0732">Signal</keyword>
<organism evidence="6 7">
    <name type="scientific">Periophthalmus magnuspinnatus</name>
    <dbReference type="NCBI Taxonomy" id="409849"/>
    <lineage>
        <taxon>Eukaryota</taxon>
        <taxon>Metazoa</taxon>
        <taxon>Chordata</taxon>
        <taxon>Craniata</taxon>
        <taxon>Vertebrata</taxon>
        <taxon>Euteleostomi</taxon>
        <taxon>Actinopterygii</taxon>
        <taxon>Neopterygii</taxon>
        <taxon>Teleostei</taxon>
        <taxon>Neoteleostei</taxon>
        <taxon>Acanthomorphata</taxon>
        <taxon>Gobiaria</taxon>
        <taxon>Gobiiformes</taxon>
        <taxon>Gobioidei</taxon>
        <taxon>Gobiidae</taxon>
        <taxon>Oxudercinae</taxon>
        <taxon>Periophthalmus</taxon>
    </lineage>
</organism>
<dbReference type="AlphaFoldDB" id="A0A3B4B796"/>
<evidence type="ECO:0000256" key="2">
    <source>
        <dbReference type="ARBA" id="ARBA00005669"/>
    </source>
</evidence>
<comment type="similarity">
    <text evidence="2">Belongs to the meteorin family.</text>
</comment>
<evidence type="ECO:0000313" key="7">
    <source>
        <dbReference type="Proteomes" id="UP000261520"/>
    </source>
</evidence>
<dbReference type="GO" id="GO:0005179">
    <property type="term" value="F:hormone activity"/>
    <property type="evidence" value="ECO:0007669"/>
    <property type="project" value="TreeGrafter"/>
</dbReference>
<evidence type="ECO:0008006" key="8">
    <source>
        <dbReference type="Google" id="ProtNLM"/>
    </source>
</evidence>
<name>A0A3B4B796_9GOBI</name>
<keyword evidence="5" id="KW-1015">Disulfide bond</keyword>
<dbReference type="PANTHER" id="PTHR28593:SF4">
    <property type="entry name" value="METEORIN-LIKE PROTEIN"/>
    <property type="match status" value="1"/>
</dbReference>
<dbReference type="Proteomes" id="UP000261520">
    <property type="component" value="Unplaced"/>
</dbReference>
<sequence length="284" mass="31576">MNKCSYPHCPRIVTGCCPHGCSFTDEKGPGLVLQVRLRCAAGWIRWFSPGQALRVVLEPTLSSTPRPSVCIEPSPSLRGVRVFIERSGRLTLLATEKVTCFRADGDHGPVPVIYLETSVQSTAPWRRRTVGLKYELTYPRTGASPGQTGPEGDLCRPCNNTELLMAICVSDFVVRGSIQKVSHNSNRQTSLIHVSLTRVYKQHSNMFEQQPTSHWHSMSSPSWSGHISTLLQCRIKPGEGEFLFTGSEHFGNAWLGCAPRFKDFLSMYHSARAARSNPCNFPLD</sequence>
<comment type="subcellular location">
    <subcellularLocation>
        <location evidence="1">Secreted</location>
    </subcellularLocation>
</comment>
<evidence type="ECO:0000256" key="1">
    <source>
        <dbReference type="ARBA" id="ARBA00004613"/>
    </source>
</evidence>
<dbReference type="InterPro" id="IPR051998">
    <property type="entry name" value="Meteorin-like"/>
</dbReference>
<protein>
    <recommendedName>
        <fullName evidence="8">Meteorin-like protein</fullName>
    </recommendedName>
</protein>
<dbReference type="InterPro" id="IPR008993">
    <property type="entry name" value="TIMP-like_OB-fold"/>
</dbReference>
<dbReference type="PANTHER" id="PTHR28593">
    <property type="entry name" value="METEORIN-LIKE PROTEIN"/>
    <property type="match status" value="1"/>
</dbReference>
<evidence type="ECO:0000256" key="5">
    <source>
        <dbReference type="ARBA" id="ARBA00023157"/>
    </source>
</evidence>
<dbReference type="STRING" id="409849.ENSPMGP00000025363"/>
<keyword evidence="3" id="KW-0964">Secreted</keyword>
<dbReference type="GO" id="GO:0005615">
    <property type="term" value="C:extracellular space"/>
    <property type="evidence" value="ECO:0007669"/>
    <property type="project" value="TreeGrafter"/>
</dbReference>
<keyword evidence="7" id="KW-1185">Reference proteome</keyword>
<reference evidence="6" key="2">
    <citation type="submission" date="2025-09" db="UniProtKB">
        <authorList>
            <consortium name="Ensembl"/>
        </authorList>
    </citation>
    <scope>IDENTIFICATION</scope>
</reference>
<evidence type="ECO:0000313" key="6">
    <source>
        <dbReference type="Ensembl" id="ENSPMGP00000025363.1"/>
    </source>
</evidence>
<evidence type="ECO:0000256" key="4">
    <source>
        <dbReference type="ARBA" id="ARBA00022729"/>
    </source>
</evidence>
<evidence type="ECO:0000256" key="3">
    <source>
        <dbReference type="ARBA" id="ARBA00022525"/>
    </source>
</evidence>
<dbReference type="Gene3D" id="2.40.50.120">
    <property type="match status" value="1"/>
</dbReference>
<proteinExistence type="inferred from homology"/>
<dbReference type="Ensembl" id="ENSPMGT00000027010.1">
    <property type="protein sequence ID" value="ENSPMGP00000025363.1"/>
    <property type="gene ID" value="ENSPMGG00000020466.1"/>
</dbReference>